<sequence length="345" mass="36186">MQELLGSISRLDPGATLGLRVIACFDELILGNVNTRALLAAAAALAGCPAGVVRIGSSEPTLVSPRGEMLACTPAATPKPDRNTGYTVWLQRAGAAGPNDGLILERLSIALCAKNSAGDEHRRRGLSVVLDSAASQPLRAAAADDLGLRSGEKYRVVLAPLFAVWERHPAGPEDVIGSPFGPLHAALIAEQFDPFQASPCGIGSAHPPGALTKSLRSALTALRLSESGAAPVCADDYGGLLDALLVDEDDVPHDDVVAVARIAERTWGLETVSALITHQTVRETARALGVHHSTLQHRLATVLEELGFPATEGLGRARLAAAYLTHRVRTSRVLEAPPPAQQVQR</sequence>
<dbReference type="EMBL" id="JBHTLY010000003">
    <property type="protein sequence ID" value="MFD1201942.1"/>
    <property type="molecule type" value="Genomic_DNA"/>
</dbReference>
<dbReference type="InterPro" id="IPR042070">
    <property type="entry name" value="PucR_C-HTH_sf"/>
</dbReference>
<reference evidence="3" key="1">
    <citation type="journal article" date="2019" name="Int. J. Syst. Evol. Microbiol.">
        <title>The Global Catalogue of Microorganisms (GCM) 10K type strain sequencing project: providing services to taxonomists for standard genome sequencing and annotation.</title>
        <authorList>
            <consortium name="The Broad Institute Genomics Platform"/>
            <consortium name="The Broad Institute Genome Sequencing Center for Infectious Disease"/>
            <person name="Wu L."/>
            <person name="Ma J."/>
        </authorList>
    </citation>
    <scope>NUCLEOTIDE SEQUENCE [LARGE SCALE GENOMIC DNA]</scope>
    <source>
        <strain evidence="3">CCUG 50213</strain>
    </source>
</reference>
<accession>A0ABW3TRB7</accession>
<dbReference type="RefSeq" id="WP_343961945.1">
    <property type="nucleotide sequence ID" value="NZ_BAAAKZ010000013.1"/>
</dbReference>
<feature type="domain" description="PucR C-terminal helix-turn-helix" evidence="1">
    <location>
        <begin position="269"/>
        <end position="323"/>
    </location>
</feature>
<comment type="caution">
    <text evidence="2">The sequence shown here is derived from an EMBL/GenBank/DDBJ whole genome shotgun (WGS) entry which is preliminary data.</text>
</comment>
<name>A0ABW3TRB7_9MICO</name>
<gene>
    <name evidence="2" type="ORF">ACFQ3U_08550</name>
</gene>
<evidence type="ECO:0000313" key="2">
    <source>
        <dbReference type="EMBL" id="MFD1201942.1"/>
    </source>
</evidence>
<evidence type="ECO:0000313" key="3">
    <source>
        <dbReference type="Proteomes" id="UP001597181"/>
    </source>
</evidence>
<protein>
    <submittedName>
        <fullName evidence="2">Helix-turn-helix domain-containing protein</fullName>
    </submittedName>
</protein>
<dbReference type="Proteomes" id="UP001597181">
    <property type="component" value="Unassembled WGS sequence"/>
</dbReference>
<dbReference type="Gene3D" id="1.10.10.2840">
    <property type="entry name" value="PucR C-terminal helix-turn-helix domain"/>
    <property type="match status" value="1"/>
</dbReference>
<proteinExistence type="predicted"/>
<dbReference type="Pfam" id="PF13556">
    <property type="entry name" value="HTH_30"/>
    <property type="match status" value="1"/>
</dbReference>
<keyword evidence="3" id="KW-1185">Reference proteome</keyword>
<dbReference type="InterPro" id="IPR025736">
    <property type="entry name" value="PucR_C-HTH_dom"/>
</dbReference>
<organism evidence="2 3">
    <name type="scientific">Leucobacter albus</name>
    <dbReference type="NCBI Taxonomy" id="272210"/>
    <lineage>
        <taxon>Bacteria</taxon>
        <taxon>Bacillati</taxon>
        <taxon>Actinomycetota</taxon>
        <taxon>Actinomycetes</taxon>
        <taxon>Micrococcales</taxon>
        <taxon>Microbacteriaceae</taxon>
        <taxon>Leucobacter</taxon>
    </lineage>
</organism>
<evidence type="ECO:0000259" key="1">
    <source>
        <dbReference type="Pfam" id="PF13556"/>
    </source>
</evidence>